<proteinExistence type="inferred from homology"/>
<dbReference type="CDD" id="cd00254">
    <property type="entry name" value="LT-like"/>
    <property type="match status" value="1"/>
</dbReference>
<gene>
    <name evidence="3" type="ORF">JK636_15755</name>
</gene>
<comment type="caution">
    <text evidence="3">The sequence shown here is derived from an EMBL/GenBank/DDBJ whole genome shotgun (WGS) entry which is preliminary data.</text>
</comment>
<dbReference type="InterPro" id="IPR000189">
    <property type="entry name" value="Transglyc_AS"/>
</dbReference>
<comment type="similarity">
    <text evidence="1">Belongs to the transglycosylase Slt family.</text>
</comment>
<name>A0ABS1TCW3_9CLOT</name>
<dbReference type="SUPFAM" id="SSF53955">
    <property type="entry name" value="Lysozyme-like"/>
    <property type="match status" value="1"/>
</dbReference>
<dbReference type="PANTHER" id="PTHR37423:SF2">
    <property type="entry name" value="MEMBRANE-BOUND LYTIC MUREIN TRANSGLYCOSYLASE C"/>
    <property type="match status" value="1"/>
</dbReference>
<keyword evidence="4" id="KW-1185">Reference proteome</keyword>
<dbReference type="PROSITE" id="PS00922">
    <property type="entry name" value="TRANSGLYCOSYLASE"/>
    <property type="match status" value="1"/>
</dbReference>
<dbReference type="Gene3D" id="1.10.530.10">
    <property type="match status" value="1"/>
</dbReference>
<dbReference type="RefSeq" id="WP_202749988.1">
    <property type="nucleotide sequence ID" value="NZ_JAESWC010000012.1"/>
</dbReference>
<evidence type="ECO:0000259" key="2">
    <source>
        <dbReference type="Pfam" id="PF01464"/>
    </source>
</evidence>
<dbReference type="EMBL" id="JAESWC010000012">
    <property type="protein sequence ID" value="MBL4937183.1"/>
    <property type="molecule type" value="Genomic_DNA"/>
</dbReference>
<organism evidence="3 4">
    <name type="scientific">Clostridium rhizosphaerae</name>
    <dbReference type="NCBI Taxonomy" id="2803861"/>
    <lineage>
        <taxon>Bacteria</taxon>
        <taxon>Bacillati</taxon>
        <taxon>Bacillota</taxon>
        <taxon>Clostridia</taxon>
        <taxon>Eubacteriales</taxon>
        <taxon>Clostridiaceae</taxon>
        <taxon>Clostridium</taxon>
    </lineage>
</organism>
<feature type="domain" description="Transglycosylase SLT" evidence="2">
    <location>
        <begin position="85"/>
        <end position="192"/>
    </location>
</feature>
<reference evidence="3 4" key="1">
    <citation type="submission" date="2021-01" db="EMBL/GenBank/DDBJ databases">
        <title>Genome public.</title>
        <authorList>
            <person name="Liu C."/>
            <person name="Sun Q."/>
        </authorList>
    </citation>
    <scope>NUCLEOTIDE SEQUENCE [LARGE SCALE GENOMIC DNA]</scope>
    <source>
        <strain evidence="3 4">YIM B02515</strain>
    </source>
</reference>
<sequence>MQMQLVTQMLKSAAGEDSSAFQIVMESLTKAMQDNPDGLGSLGIDESTLSGLGYGGGQPLQDFVQDVQYGVHNDITSNNISIDEAAQNASKKYGVDKQLIMAVIKQESSFNPNAKSGAGAMGLMQLMPGTARSMGVDNPYDVQQNVDGGTKYLKNLLDMYGNSKELALAAYNAGPGAVAKYNGIPNYTETQNYVKKVMQYYSGK</sequence>
<evidence type="ECO:0000313" key="3">
    <source>
        <dbReference type="EMBL" id="MBL4937183.1"/>
    </source>
</evidence>
<accession>A0ABS1TCW3</accession>
<dbReference type="InterPro" id="IPR008258">
    <property type="entry name" value="Transglycosylase_SLT_dom_1"/>
</dbReference>
<evidence type="ECO:0000256" key="1">
    <source>
        <dbReference type="ARBA" id="ARBA00007734"/>
    </source>
</evidence>
<evidence type="ECO:0000313" key="4">
    <source>
        <dbReference type="Proteomes" id="UP000632377"/>
    </source>
</evidence>
<dbReference type="InterPro" id="IPR023346">
    <property type="entry name" value="Lysozyme-like_dom_sf"/>
</dbReference>
<dbReference type="Pfam" id="PF01464">
    <property type="entry name" value="SLT"/>
    <property type="match status" value="1"/>
</dbReference>
<dbReference type="PANTHER" id="PTHR37423">
    <property type="entry name" value="SOLUBLE LYTIC MUREIN TRANSGLYCOSYLASE-RELATED"/>
    <property type="match status" value="1"/>
</dbReference>
<dbReference type="Proteomes" id="UP000632377">
    <property type="component" value="Unassembled WGS sequence"/>
</dbReference>
<protein>
    <submittedName>
        <fullName evidence="3">Lytic transglycosylase domain-containing protein</fullName>
    </submittedName>
</protein>